<gene>
    <name evidence="3" type="ORF">C4B63_136g21</name>
</gene>
<evidence type="ECO:0000256" key="1">
    <source>
        <dbReference type="SAM" id="MobiDB-lite"/>
    </source>
</evidence>
<dbReference type="VEuPathDB" id="TriTrypDB:TcCL_ESM05915"/>
<name>A0A2V2UPQ0_TRYCR</name>
<comment type="caution">
    <text evidence="3">The sequence shown here is derived from an EMBL/GenBank/DDBJ whole genome shotgun (WGS) entry which is preliminary data.</text>
</comment>
<dbReference type="InterPro" id="IPR000458">
    <property type="entry name" value="Tryp_mucin"/>
</dbReference>
<feature type="signal peptide" evidence="2">
    <location>
        <begin position="1"/>
        <end position="28"/>
    </location>
</feature>
<dbReference type="AlphaFoldDB" id="A0A2V2UPQ0"/>
<feature type="compositionally biased region" description="Polar residues" evidence="1">
    <location>
        <begin position="99"/>
        <end position="108"/>
    </location>
</feature>
<dbReference type="VEuPathDB" id="TriTrypDB:TcG_10762"/>
<dbReference type="EMBL" id="PRFA01000136">
    <property type="protein sequence ID" value="PWU86011.1"/>
    <property type="molecule type" value="Genomic_DNA"/>
</dbReference>
<reference evidence="3 4" key="1">
    <citation type="journal article" date="2018" name="Microb. Genom.">
        <title>Expanding an expanded genome: long-read sequencing of Trypanosoma cruzi.</title>
        <authorList>
            <person name="Berna L."/>
            <person name="Rodriguez M."/>
            <person name="Chiribao M.L."/>
            <person name="Parodi-Talice A."/>
            <person name="Pita S."/>
            <person name="Rijo G."/>
            <person name="Alvarez-Valin F."/>
            <person name="Robello C."/>
        </authorList>
    </citation>
    <scope>NUCLEOTIDE SEQUENCE [LARGE SCALE GENOMIC DNA]</scope>
    <source>
        <strain evidence="3 4">Dm28c</strain>
    </source>
</reference>
<dbReference type="VEuPathDB" id="TriTrypDB:TcYC6_0150980"/>
<dbReference type="VEuPathDB" id="TriTrypDB:TcCLB.506741.80"/>
<dbReference type="VEuPathDB" id="TriTrypDB:TCSYLVIO_008097"/>
<proteinExistence type="predicted"/>
<evidence type="ECO:0000313" key="3">
    <source>
        <dbReference type="EMBL" id="PWU86011.1"/>
    </source>
</evidence>
<feature type="compositionally biased region" description="Low complexity" evidence="1">
    <location>
        <begin position="84"/>
        <end position="94"/>
    </location>
</feature>
<dbReference type="VEuPathDB" id="TriTrypDB:BCY84_02585"/>
<keyword evidence="2" id="KW-0732">Signal</keyword>
<feature type="compositionally biased region" description="Low complexity" evidence="1">
    <location>
        <begin position="167"/>
        <end position="191"/>
    </location>
</feature>
<protein>
    <submittedName>
        <fullName evidence="3">Putative mucin TcMUCII</fullName>
    </submittedName>
</protein>
<sequence length="227" mass="23161">MNTLTMMTCRLLYALLVLALCCCPSVCATDTEHDPKNGAGGKAIKPTSPAPEPPTVKSEVMVGSKSNSDTTQVQNQAAGGGGSADSLSTSSTPAGESVTYGTKGSTDPETGRKQERDAVAGAEVLQVQPGNEESPDSRTVTAPSTATTGMPPTPPNELENNSAKNVTAPTTTTTTEAPSNTTTDVPTTTTTRAPSRLREIDGSLSSSAWVCAPLLLAVSALAYTTVV</sequence>
<dbReference type="VEuPathDB" id="TriTrypDB:TcCLB.506501.120"/>
<dbReference type="VEuPathDB" id="TriTrypDB:C4B63_136g21"/>
<feature type="chain" id="PRO_5016112703" evidence="2">
    <location>
        <begin position="29"/>
        <end position="227"/>
    </location>
</feature>
<evidence type="ECO:0000313" key="4">
    <source>
        <dbReference type="Proteomes" id="UP000246121"/>
    </source>
</evidence>
<accession>A0A2V2UPQ0</accession>
<dbReference type="VEuPathDB" id="TriTrypDB:TcCLB.504081.470"/>
<dbReference type="VEuPathDB" id="TriTrypDB:TCDM_13923"/>
<dbReference type="VEuPathDB" id="TriTrypDB:TcBrA4_0165740"/>
<organism evidence="3 4">
    <name type="scientific">Trypanosoma cruzi</name>
    <dbReference type="NCBI Taxonomy" id="5693"/>
    <lineage>
        <taxon>Eukaryota</taxon>
        <taxon>Discoba</taxon>
        <taxon>Euglenozoa</taxon>
        <taxon>Kinetoplastea</taxon>
        <taxon>Metakinetoplastina</taxon>
        <taxon>Trypanosomatida</taxon>
        <taxon>Trypanosomatidae</taxon>
        <taxon>Trypanosoma</taxon>
        <taxon>Schizotrypanum</taxon>
    </lineage>
</organism>
<feature type="compositionally biased region" description="Polar residues" evidence="1">
    <location>
        <begin position="137"/>
        <end position="150"/>
    </location>
</feature>
<dbReference type="VEuPathDB" id="TriTrypDB:ECC02_008842"/>
<feature type="region of interest" description="Disordered" evidence="1">
    <location>
        <begin position="32"/>
        <end position="194"/>
    </location>
</feature>
<dbReference type="Pfam" id="PF01456">
    <property type="entry name" value="Mucin"/>
    <property type="match status" value="2"/>
</dbReference>
<dbReference type="VEuPathDB" id="TriTrypDB:C3747_8g706"/>
<evidence type="ECO:0000256" key="2">
    <source>
        <dbReference type="SAM" id="SignalP"/>
    </source>
</evidence>
<dbReference type="Proteomes" id="UP000246121">
    <property type="component" value="Unassembled WGS sequence"/>
</dbReference>
<feature type="compositionally biased region" description="Basic and acidic residues" evidence="1">
    <location>
        <begin position="109"/>
        <end position="118"/>
    </location>
</feature>